<dbReference type="Proteomes" id="UP000786811">
    <property type="component" value="Unassembled WGS sequence"/>
</dbReference>
<evidence type="ECO:0000256" key="1">
    <source>
        <dbReference type="SAM" id="MobiDB-lite"/>
    </source>
</evidence>
<reference evidence="2" key="1">
    <citation type="submission" date="2021-04" db="EMBL/GenBank/DDBJ databases">
        <authorList>
            <person name="Chebbi M.A.C M."/>
        </authorList>
    </citation>
    <scope>NUCLEOTIDE SEQUENCE</scope>
</reference>
<comment type="caution">
    <text evidence="2">The sequence shown here is derived from an EMBL/GenBank/DDBJ whole genome shotgun (WGS) entry which is preliminary data.</text>
</comment>
<evidence type="ECO:0000313" key="3">
    <source>
        <dbReference type="Proteomes" id="UP000786811"/>
    </source>
</evidence>
<accession>A0A8J2HLX8</accession>
<organism evidence="2 3">
    <name type="scientific">Cotesia congregata</name>
    <name type="common">Parasitoid wasp</name>
    <name type="synonym">Apanteles congregatus</name>
    <dbReference type="NCBI Taxonomy" id="51543"/>
    <lineage>
        <taxon>Eukaryota</taxon>
        <taxon>Metazoa</taxon>
        <taxon>Ecdysozoa</taxon>
        <taxon>Arthropoda</taxon>
        <taxon>Hexapoda</taxon>
        <taxon>Insecta</taxon>
        <taxon>Pterygota</taxon>
        <taxon>Neoptera</taxon>
        <taxon>Endopterygota</taxon>
        <taxon>Hymenoptera</taxon>
        <taxon>Apocrita</taxon>
        <taxon>Ichneumonoidea</taxon>
        <taxon>Braconidae</taxon>
        <taxon>Microgastrinae</taxon>
        <taxon>Cotesia</taxon>
    </lineage>
</organism>
<sequence length="69" mass="7562">MRALVFCLVALAAYKAQYLIIIGFLEAGSPQPESHQDPLRFSSMNNGDNTSRHPRSTLPPQGPPTINPK</sequence>
<dbReference type="AlphaFoldDB" id="A0A8J2HLX8"/>
<keyword evidence="3" id="KW-1185">Reference proteome</keyword>
<gene>
    <name evidence="2" type="ORF">HICCMSTLAB_LOCUS10563</name>
</gene>
<protein>
    <submittedName>
        <fullName evidence="2">Uncharacterized protein</fullName>
    </submittedName>
</protein>
<feature type="compositionally biased region" description="Pro residues" evidence="1">
    <location>
        <begin position="60"/>
        <end position="69"/>
    </location>
</feature>
<name>A0A8J2HLX8_COTCN</name>
<evidence type="ECO:0000313" key="2">
    <source>
        <dbReference type="EMBL" id="CAG5101661.1"/>
    </source>
</evidence>
<feature type="region of interest" description="Disordered" evidence="1">
    <location>
        <begin position="30"/>
        <end position="69"/>
    </location>
</feature>
<dbReference type="EMBL" id="CAJNRD030001123">
    <property type="protein sequence ID" value="CAG5101661.1"/>
    <property type="molecule type" value="Genomic_DNA"/>
</dbReference>
<proteinExistence type="predicted"/>